<comment type="caution">
    <text evidence="2">The sequence shown here is derived from an EMBL/GenBank/DDBJ whole genome shotgun (WGS) entry which is preliminary data.</text>
</comment>
<evidence type="ECO:0000313" key="2">
    <source>
        <dbReference type="EMBL" id="KAA1256828.1"/>
    </source>
</evidence>
<protein>
    <submittedName>
        <fullName evidence="2">Uncharacterized protein</fullName>
    </submittedName>
</protein>
<evidence type="ECO:0000256" key="1">
    <source>
        <dbReference type="SAM" id="MobiDB-lite"/>
    </source>
</evidence>
<evidence type="ECO:0000313" key="3">
    <source>
        <dbReference type="Proteomes" id="UP000322699"/>
    </source>
</evidence>
<reference evidence="2 3" key="1">
    <citation type="submission" date="2019-08" db="EMBL/GenBank/DDBJ databases">
        <title>Deep-cultivation of Planctomycetes and their phenomic and genomic characterization uncovers novel biology.</title>
        <authorList>
            <person name="Wiegand S."/>
            <person name="Jogler M."/>
            <person name="Boedeker C."/>
            <person name="Pinto D."/>
            <person name="Vollmers J."/>
            <person name="Rivas-Marin E."/>
            <person name="Kohn T."/>
            <person name="Peeters S.H."/>
            <person name="Heuer A."/>
            <person name="Rast P."/>
            <person name="Oberbeckmann S."/>
            <person name="Bunk B."/>
            <person name="Jeske O."/>
            <person name="Meyerdierks A."/>
            <person name="Storesund J.E."/>
            <person name="Kallscheuer N."/>
            <person name="Luecker S."/>
            <person name="Lage O.M."/>
            <person name="Pohl T."/>
            <person name="Merkel B.J."/>
            <person name="Hornburger P."/>
            <person name="Mueller R.-W."/>
            <person name="Bruemmer F."/>
            <person name="Labrenz M."/>
            <person name="Spormann A.M."/>
            <person name="Op Den Camp H."/>
            <person name="Overmann J."/>
            <person name="Amann R."/>
            <person name="Jetten M.S.M."/>
            <person name="Mascher T."/>
            <person name="Medema M.H."/>
            <person name="Devos D.P."/>
            <person name="Kaster A.-K."/>
            <person name="Ovreas L."/>
            <person name="Rohde M."/>
            <person name="Galperin M.Y."/>
            <person name="Jogler C."/>
        </authorList>
    </citation>
    <scope>NUCLEOTIDE SEQUENCE [LARGE SCALE GENOMIC DNA]</scope>
    <source>
        <strain evidence="2 3">LF1</strain>
    </source>
</reference>
<gene>
    <name evidence="2" type="ORF">LF1_58780</name>
</gene>
<dbReference type="AlphaFoldDB" id="A0A5B1C6X0"/>
<proteinExistence type="predicted"/>
<accession>A0A5B1C6X0</accession>
<sequence length="89" mass="10174">MHRSRACDRFHMERQHSDPVMSDVIRLSRGHLLPSSRPAGHKQRTNNTALPPLLDRRLPCGASTDARIPMLNQRRRAGCTAWHQPTPVF</sequence>
<dbReference type="EMBL" id="VRLW01000020">
    <property type="protein sequence ID" value="KAA1256828.1"/>
    <property type="molecule type" value="Genomic_DNA"/>
</dbReference>
<dbReference type="Proteomes" id="UP000322699">
    <property type="component" value="Unassembled WGS sequence"/>
</dbReference>
<organism evidence="2 3">
    <name type="scientific">Rubripirellula obstinata</name>
    <dbReference type="NCBI Taxonomy" id="406547"/>
    <lineage>
        <taxon>Bacteria</taxon>
        <taxon>Pseudomonadati</taxon>
        <taxon>Planctomycetota</taxon>
        <taxon>Planctomycetia</taxon>
        <taxon>Pirellulales</taxon>
        <taxon>Pirellulaceae</taxon>
        <taxon>Rubripirellula</taxon>
    </lineage>
</organism>
<feature type="region of interest" description="Disordered" evidence="1">
    <location>
        <begin position="32"/>
        <end position="56"/>
    </location>
</feature>
<keyword evidence="3" id="KW-1185">Reference proteome</keyword>
<name>A0A5B1C6X0_9BACT</name>